<dbReference type="InterPro" id="IPR015500">
    <property type="entry name" value="Peptidase_S8_subtilisin-rel"/>
</dbReference>
<dbReference type="Proteomes" id="UP000632377">
    <property type="component" value="Unassembled WGS sequence"/>
</dbReference>
<dbReference type="PROSITE" id="PS00136">
    <property type="entry name" value="SUBTILASE_ASP"/>
    <property type="match status" value="1"/>
</dbReference>
<dbReference type="InterPro" id="IPR002105">
    <property type="entry name" value="Dockerin_1_rpt"/>
</dbReference>
<gene>
    <name evidence="10" type="ORF">JK636_11185</name>
</gene>
<comment type="similarity">
    <text evidence="1 5 6">Belongs to the peptidase S8 family.</text>
</comment>
<dbReference type="CDD" id="cd07473">
    <property type="entry name" value="Peptidases_S8_Subtilisin_like"/>
    <property type="match status" value="1"/>
</dbReference>
<evidence type="ECO:0000256" key="2">
    <source>
        <dbReference type="ARBA" id="ARBA00022670"/>
    </source>
</evidence>
<dbReference type="InterPro" id="IPR054399">
    <property type="entry name" value="Fervidolysin-like_N_prodom"/>
</dbReference>
<protein>
    <submittedName>
        <fullName evidence="10">S8 family serine peptidase</fullName>
    </submittedName>
</protein>
<keyword evidence="3 5" id="KW-0378">Hydrolase</keyword>
<dbReference type="Gene3D" id="3.40.50.200">
    <property type="entry name" value="Peptidase S8/S53 domain"/>
    <property type="match status" value="2"/>
</dbReference>
<keyword evidence="4 5" id="KW-0720">Serine protease</keyword>
<dbReference type="InterPro" id="IPR036852">
    <property type="entry name" value="Peptidase_S8/S53_dom_sf"/>
</dbReference>
<dbReference type="PROSITE" id="PS00138">
    <property type="entry name" value="SUBTILASE_SER"/>
    <property type="match status" value="1"/>
</dbReference>
<dbReference type="PROSITE" id="PS51892">
    <property type="entry name" value="SUBTILASE"/>
    <property type="match status" value="1"/>
</dbReference>
<keyword evidence="11" id="KW-1185">Reference proteome</keyword>
<feature type="active site" description="Charge relay system" evidence="5">
    <location>
        <position position="598"/>
    </location>
</feature>
<dbReference type="PRINTS" id="PR00723">
    <property type="entry name" value="SUBTILISIN"/>
</dbReference>
<evidence type="ECO:0000256" key="6">
    <source>
        <dbReference type="RuleBase" id="RU003355"/>
    </source>
</evidence>
<dbReference type="Pfam" id="PF00404">
    <property type="entry name" value="Dockerin_1"/>
    <property type="match status" value="1"/>
</dbReference>
<dbReference type="InterPro" id="IPR051048">
    <property type="entry name" value="Peptidase_S8/S53_subtilisin"/>
</dbReference>
<feature type="active site" description="Charge relay system" evidence="5">
    <location>
        <position position="171"/>
    </location>
</feature>
<evidence type="ECO:0000313" key="11">
    <source>
        <dbReference type="Proteomes" id="UP000632377"/>
    </source>
</evidence>
<dbReference type="InterPro" id="IPR018247">
    <property type="entry name" value="EF_Hand_1_Ca_BS"/>
</dbReference>
<evidence type="ECO:0000256" key="1">
    <source>
        <dbReference type="ARBA" id="ARBA00011073"/>
    </source>
</evidence>
<dbReference type="PANTHER" id="PTHR43399:SF4">
    <property type="entry name" value="CELL WALL-ASSOCIATED PROTEASE"/>
    <property type="match status" value="1"/>
</dbReference>
<feature type="signal peptide" evidence="7">
    <location>
        <begin position="1"/>
        <end position="24"/>
    </location>
</feature>
<feature type="active site" description="Charge relay system" evidence="5">
    <location>
        <position position="229"/>
    </location>
</feature>
<reference evidence="10 11" key="1">
    <citation type="submission" date="2021-01" db="EMBL/GenBank/DDBJ databases">
        <title>Genome public.</title>
        <authorList>
            <person name="Liu C."/>
            <person name="Sun Q."/>
        </authorList>
    </citation>
    <scope>NUCLEOTIDE SEQUENCE [LARGE SCALE GENOMIC DNA]</scope>
    <source>
        <strain evidence="10 11">YIM B02515</strain>
    </source>
</reference>
<evidence type="ECO:0000259" key="8">
    <source>
        <dbReference type="Pfam" id="PF00082"/>
    </source>
</evidence>
<dbReference type="PANTHER" id="PTHR43399">
    <property type="entry name" value="SUBTILISIN-RELATED"/>
    <property type="match status" value="1"/>
</dbReference>
<feature type="domain" description="Peptidase S8/S53" evidence="8">
    <location>
        <begin position="163"/>
        <end position="367"/>
    </location>
</feature>
<dbReference type="RefSeq" id="WP_202749053.1">
    <property type="nucleotide sequence ID" value="NZ_JAESWC010000004.1"/>
</dbReference>
<dbReference type="InterPro" id="IPR034204">
    <property type="entry name" value="PfSUB1-like_cat_dom"/>
</dbReference>
<dbReference type="EMBL" id="JAESWC010000004">
    <property type="protein sequence ID" value="MBL4936324.1"/>
    <property type="molecule type" value="Genomic_DNA"/>
</dbReference>
<evidence type="ECO:0000256" key="3">
    <source>
        <dbReference type="ARBA" id="ARBA00022801"/>
    </source>
</evidence>
<keyword evidence="7" id="KW-0732">Signal</keyword>
<dbReference type="InterPro" id="IPR022398">
    <property type="entry name" value="Peptidase_S8_His-AS"/>
</dbReference>
<evidence type="ECO:0000313" key="10">
    <source>
        <dbReference type="EMBL" id="MBL4936324.1"/>
    </source>
</evidence>
<dbReference type="Pfam" id="PF22148">
    <property type="entry name" value="Fervidolysin_NPro-like"/>
    <property type="match status" value="1"/>
</dbReference>
<dbReference type="PROSITE" id="PS00018">
    <property type="entry name" value="EF_HAND_1"/>
    <property type="match status" value="2"/>
</dbReference>
<feature type="chain" id="PRO_5046345660" evidence="7">
    <location>
        <begin position="25"/>
        <end position="711"/>
    </location>
</feature>
<dbReference type="InterPro" id="IPR000209">
    <property type="entry name" value="Peptidase_S8/S53_dom"/>
</dbReference>
<evidence type="ECO:0000256" key="7">
    <source>
        <dbReference type="SAM" id="SignalP"/>
    </source>
</evidence>
<sequence>MFRKKKIITLLVCVALIVPQSVFSKGQNIPYGNSIKNHNKAKYVAGEVIIKYKNSVTAAKAKTDISKKYFLKHKKDLSINNAELLSVSDNTDVDTMINKLKQDENIEIAQPNYLYYSQDISSDERSSEEWGLENSGRTIQGSLGISGIDINIKKAWTITQGSEDVVVGVIDTGIDINHPELKNRIWINKNEIPGNGVDDDNNGYVDDVYGWDFYNNDNTVFDAKDGDKHGTHVAGTIAAEINSIGIVGVAPKVKIMPLKFIGPFGGTTDDAIRTISYAKQMGVKILNNSWGGSGDDTLLKQAIEASGSLFVVAAGNEMSNNDINPSFPAAYDSQNILSVASVNNKGNLSWFSNYGVNSTDVAAPGEWILSTIPKNDDIGASVEYDNGMCKTLVQGFSLKNMVSQSQREDMLKRALDFFKVTNSDSILLISDDESSQTDADSETAICIKSLSNLGYDSKVYYIAKNQDGPDSGFLKNYKLVLWMTGLSEQSLLTKNDQYNLSDYLDNGGNLYISGNYLSGELYQTDFAKNYLHINYLQNEDNRSSLIGINSTEYEGGLYDLYNNYFDMIEPSDRLGKIVLNYAGNKDYSNSYEYLSGTSMATPHVTGIAALLLSKGVDKPEIIKDKILLGVQLLSSLNGKVLTEGMANAYNSLRYIKDFNDDKKIDTLDLAALAKNYNMKKSDVDWNKIYDLNGDGTIDIFDLVLMSKDLGN</sequence>
<dbReference type="Pfam" id="PF00082">
    <property type="entry name" value="Peptidase_S8"/>
    <property type="match status" value="2"/>
</dbReference>
<dbReference type="InterPro" id="IPR023827">
    <property type="entry name" value="Peptidase_S8_Asp-AS"/>
</dbReference>
<dbReference type="SUPFAM" id="SSF52743">
    <property type="entry name" value="Subtilisin-like"/>
    <property type="match status" value="2"/>
</dbReference>
<evidence type="ECO:0000256" key="5">
    <source>
        <dbReference type="PROSITE-ProRule" id="PRU01240"/>
    </source>
</evidence>
<comment type="caution">
    <text evidence="10">The sequence shown here is derived from an EMBL/GenBank/DDBJ whole genome shotgun (WGS) entry which is preliminary data.</text>
</comment>
<feature type="domain" description="Fervidolysin-like N-terminal prodomain" evidence="9">
    <location>
        <begin position="34"/>
        <end position="112"/>
    </location>
</feature>
<evidence type="ECO:0000259" key="9">
    <source>
        <dbReference type="Pfam" id="PF22148"/>
    </source>
</evidence>
<organism evidence="10 11">
    <name type="scientific">Clostridium rhizosphaerae</name>
    <dbReference type="NCBI Taxonomy" id="2803861"/>
    <lineage>
        <taxon>Bacteria</taxon>
        <taxon>Bacillati</taxon>
        <taxon>Bacillota</taxon>
        <taxon>Clostridia</taxon>
        <taxon>Eubacteriales</taxon>
        <taxon>Clostridiaceae</taxon>
        <taxon>Clostridium</taxon>
    </lineage>
</organism>
<dbReference type="PROSITE" id="PS00137">
    <property type="entry name" value="SUBTILASE_HIS"/>
    <property type="match status" value="1"/>
</dbReference>
<dbReference type="SUPFAM" id="SSF63446">
    <property type="entry name" value="Type I dockerin domain"/>
    <property type="match status" value="1"/>
</dbReference>
<evidence type="ECO:0000256" key="4">
    <source>
        <dbReference type="ARBA" id="ARBA00022825"/>
    </source>
</evidence>
<dbReference type="Gene3D" id="1.10.1330.10">
    <property type="entry name" value="Dockerin domain"/>
    <property type="match status" value="1"/>
</dbReference>
<keyword evidence="2 5" id="KW-0645">Protease</keyword>
<name>A0ABS1TAE5_9CLOT</name>
<proteinExistence type="inferred from homology"/>
<accession>A0ABS1TAE5</accession>
<dbReference type="InterPro" id="IPR023828">
    <property type="entry name" value="Peptidase_S8_Ser-AS"/>
</dbReference>
<feature type="domain" description="Peptidase S8/S53" evidence="8">
    <location>
        <begin position="584"/>
        <end position="614"/>
    </location>
</feature>
<dbReference type="InterPro" id="IPR036439">
    <property type="entry name" value="Dockerin_dom_sf"/>
</dbReference>